<dbReference type="STRING" id="1379270.GEMMAAP_09020"/>
<dbReference type="PROSITE" id="PS51318">
    <property type="entry name" value="TAT"/>
    <property type="match status" value="1"/>
</dbReference>
<dbReference type="InterPro" id="IPR006311">
    <property type="entry name" value="TAT_signal"/>
</dbReference>
<organism evidence="1 2">
    <name type="scientific">Gemmatimonas phototrophica</name>
    <dbReference type="NCBI Taxonomy" id="1379270"/>
    <lineage>
        <taxon>Bacteria</taxon>
        <taxon>Pseudomonadati</taxon>
        <taxon>Gemmatimonadota</taxon>
        <taxon>Gemmatimonadia</taxon>
        <taxon>Gemmatimonadales</taxon>
        <taxon>Gemmatimonadaceae</taxon>
        <taxon>Gemmatimonas</taxon>
    </lineage>
</organism>
<reference evidence="1 2" key="1">
    <citation type="journal article" date="2014" name="Proc. Natl. Acad. Sci. U.S.A.">
        <title>Functional type 2 photosynthetic reaction centers found in the rare bacterial phylum Gemmatimonadetes.</title>
        <authorList>
            <person name="Zeng Y."/>
            <person name="Feng F."/>
            <person name="Medova H."/>
            <person name="Dean J."/>
            <person name="Koblizek M."/>
        </authorList>
    </citation>
    <scope>NUCLEOTIDE SEQUENCE [LARGE SCALE GENOMIC DNA]</scope>
    <source>
        <strain evidence="1 2">AP64</strain>
    </source>
</reference>
<dbReference type="NCBIfam" id="TIGR01409">
    <property type="entry name" value="TAT_signal_seq"/>
    <property type="match status" value="1"/>
</dbReference>
<dbReference type="InterPro" id="IPR027396">
    <property type="entry name" value="DsrEFH-like"/>
</dbReference>
<dbReference type="AlphaFoldDB" id="A0A143BIQ8"/>
<protein>
    <recommendedName>
        <fullName evidence="3">Twin-arginine translocation signal domain-containing protein</fullName>
    </recommendedName>
</protein>
<dbReference type="Proteomes" id="UP000076404">
    <property type="component" value="Chromosome"/>
</dbReference>
<accession>A0A143BIQ8</accession>
<dbReference type="OrthoDB" id="1174147at2"/>
<dbReference type="Gene3D" id="3.40.1260.10">
    <property type="entry name" value="DsrEFH-like"/>
    <property type="match status" value="1"/>
</dbReference>
<evidence type="ECO:0008006" key="3">
    <source>
        <dbReference type="Google" id="ProtNLM"/>
    </source>
</evidence>
<evidence type="ECO:0000313" key="1">
    <source>
        <dbReference type="EMBL" id="AMW04936.1"/>
    </source>
</evidence>
<sequence length="203" mass="21583">MKIPDRRSFLSKLAALGAAVGVGAPSTALGVERPLVEDPWVSRVRGKHRVVFHSHLPTEGLALRWAQTFLDSQQRQYGIVEQDCTVVVGLNGRSIGWLFNDAVWAKYPSIGETMGVASAKNPNTSLVAALVPRGVILLACANSLRASGSRFLPAPARSDSAQTAAFAAEATDNLLPGVEVVPSMVVTLQQAQDRGCRYVYAGG</sequence>
<name>A0A143BIQ8_9BACT</name>
<gene>
    <name evidence="1" type="ORF">GEMMAAP_09020</name>
</gene>
<dbReference type="RefSeq" id="WP_026850799.1">
    <property type="nucleotide sequence ID" value="NZ_CP011454.1"/>
</dbReference>
<dbReference type="eggNOG" id="COG1416">
    <property type="taxonomic scope" value="Bacteria"/>
</dbReference>
<evidence type="ECO:0000313" key="2">
    <source>
        <dbReference type="Proteomes" id="UP000076404"/>
    </source>
</evidence>
<reference evidence="1 2" key="2">
    <citation type="journal article" date="2016" name="Environ. Microbiol. Rep.">
        <title>Metagenomic evidence for the presence of phototrophic Gemmatimonadetes bacteria in diverse environments.</title>
        <authorList>
            <person name="Zeng Y."/>
            <person name="Baumbach J."/>
            <person name="Barbosa E.G."/>
            <person name="Azevedo V."/>
            <person name="Zhang C."/>
            <person name="Koblizek M."/>
        </authorList>
    </citation>
    <scope>NUCLEOTIDE SEQUENCE [LARGE SCALE GENOMIC DNA]</scope>
    <source>
        <strain evidence="1 2">AP64</strain>
    </source>
</reference>
<dbReference type="EMBL" id="CP011454">
    <property type="protein sequence ID" value="AMW04936.1"/>
    <property type="molecule type" value="Genomic_DNA"/>
</dbReference>
<proteinExistence type="predicted"/>
<dbReference type="KEGG" id="gph:GEMMAAP_09020"/>
<dbReference type="InterPro" id="IPR019546">
    <property type="entry name" value="TAT_signal_bac_arc"/>
</dbReference>
<keyword evidence="2" id="KW-1185">Reference proteome</keyword>